<keyword evidence="9" id="KW-0333">Golgi apparatus</keyword>
<evidence type="ECO:0000256" key="3">
    <source>
        <dbReference type="ARBA" id="ARBA00009105"/>
    </source>
</evidence>
<dbReference type="Proteomes" id="UP000002037">
    <property type="component" value="Unassembled WGS sequence"/>
</dbReference>
<dbReference type="STRING" id="294747.C5MIV4"/>
<dbReference type="GO" id="GO:0000033">
    <property type="term" value="F:alpha-1,3-mannosyltransferase activity"/>
    <property type="evidence" value="ECO:0007669"/>
    <property type="project" value="TreeGrafter"/>
</dbReference>
<dbReference type="GO" id="GO:0000139">
    <property type="term" value="C:Golgi membrane"/>
    <property type="evidence" value="ECO:0007669"/>
    <property type="project" value="UniProtKB-SubCell"/>
</dbReference>
<dbReference type="PANTHER" id="PTHR31392:SF1">
    <property type="entry name" value="ALPHA-1,3-MANNOSYLTRANSFERASE MNN1-RELATED"/>
    <property type="match status" value="1"/>
</dbReference>
<keyword evidence="14" id="KW-1185">Reference proteome</keyword>
<evidence type="ECO:0000313" key="13">
    <source>
        <dbReference type="EMBL" id="EER30213.1"/>
    </source>
</evidence>
<sequence length="780" mass="91807">MFRMCFTGRNIFAIRKHPLLMIVIFGPLWILCLLFIITYNFSRINELYIDNPNYSIYNIYDNYKYSNQEVSNAKENSIKKNQEYFKNSTTFLSMVDYMFPNATAENDFNSDIYNKIFHHHDMDTILGTLSFKQRCDLYFKNVFIDNMNWAFNPERSYEIKAEGNDFEKYVKENKAMLEEKFVPDEKTLDKTTINTQFIDFTKSEYINHKTLKHEKYMANHLSLFRIFNKCYVSNDEISQIERLKSFLTEQYKLIHNLKSNIPNFSPTEQENLVNSLTYSPASFESRVYPWISKEYPVYERYTGKIFDQPPNYYLLLGDPVQKTINNIKKPKVTSNDPFVKQFKNMCNGRGIVLTIGEQHVESTVNLIHLLRALQNHLPIQIVYYDDISDDSKRKIVTAAQEEFSDLPESFRKVSYMFGDDYLDNNGKGLVPQEVWFVNAYNAIQKHYRGKFSRFGNKLLAAFFNSFDEFMLIDADTVMMKSPEYFFNLKGYLKTGTFFFRDRAVHKRGIGDGELIERMAPNMIDSIMFDMPLITNYTRNNDYFRGVQHYMESGLLLIDKNRHYNSLLTIIEVNLIQRLRKLSYGDKELIWMGFAINGDENYIFNGNAAGAIGELTAPDDRLRPDGTRHHSEEICANHPGHVSSEDNHSLLWINSGFRFCHQSDEVDFKEEAETQTRLKFLKTSEAFKTFYYAPLRITHAIVPPLSPDLEIRRNKEDEPTSGWLWERDYCKRYMWCAYSSIGGKVRDMTKEDNILEGLFVQFTEEETNWFNYLGDIWIGTE</sequence>
<keyword evidence="5" id="KW-0808">Transferase</keyword>
<keyword evidence="10 12" id="KW-0472">Membrane</keyword>
<comment type="pathway">
    <text evidence="2">Protein modification; protein glycosylation.</text>
</comment>
<evidence type="ECO:0000256" key="1">
    <source>
        <dbReference type="ARBA" id="ARBA00004323"/>
    </source>
</evidence>
<evidence type="ECO:0000256" key="7">
    <source>
        <dbReference type="ARBA" id="ARBA00022968"/>
    </source>
</evidence>
<evidence type="ECO:0000256" key="5">
    <source>
        <dbReference type="ARBA" id="ARBA00022679"/>
    </source>
</evidence>
<evidence type="ECO:0000256" key="10">
    <source>
        <dbReference type="ARBA" id="ARBA00023136"/>
    </source>
</evidence>
<keyword evidence="4" id="KW-0328">Glycosyltransferase</keyword>
<dbReference type="Pfam" id="PF11051">
    <property type="entry name" value="Mannosyl_trans3"/>
    <property type="match status" value="1"/>
</dbReference>
<reference evidence="13 14" key="1">
    <citation type="journal article" date="2009" name="Nature">
        <title>Evolution of pathogenicity and sexual reproduction in eight Candida genomes.</title>
        <authorList>
            <person name="Butler G."/>
            <person name="Rasmussen M.D."/>
            <person name="Lin M.F."/>
            <person name="Santos M.A."/>
            <person name="Sakthikumar S."/>
            <person name="Munro C.A."/>
            <person name="Rheinbay E."/>
            <person name="Grabherr M."/>
            <person name="Forche A."/>
            <person name="Reedy J.L."/>
            <person name="Agrafioti I."/>
            <person name="Arnaud M.B."/>
            <person name="Bates S."/>
            <person name="Brown A.J."/>
            <person name="Brunke S."/>
            <person name="Costanzo M.C."/>
            <person name="Fitzpatrick D.A."/>
            <person name="de Groot P.W."/>
            <person name="Harris D."/>
            <person name="Hoyer L.L."/>
            <person name="Hube B."/>
            <person name="Klis F.M."/>
            <person name="Kodira C."/>
            <person name="Lennard N."/>
            <person name="Logue M.E."/>
            <person name="Martin R."/>
            <person name="Neiman A.M."/>
            <person name="Nikolaou E."/>
            <person name="Quail M.A."/>
            <person name="Quinn J."/>
            <person name="Santos M.C."/>
            <person name="Schmitzberger F.F."/>
            <person name="Sherlock G."/>
            <person name="Shah P."/>
            <person name="Silverstein K.A."/>
            <person name="Skrzypek M.S."/>
            <person name="Soll D."/>
            <person name="Staggs R."/>
            <person name="Stansfield I."/>
            <person name="Stumpf M.P."/>
            <person name="Sudbery P.E."/>
            <person name="Srikantha T."/>
            <person name="Zeng Q."/>
            <person name="Berman J."/>
            <person name="Berriman M."/>
            <person name="Heitman J."/>
            <person name="Gow N.A."/>
            <person name="Lorenz M.C."/>
            <person name="Birren B.W."/>
            <person name="Kellis M."/>
            <person name="Cuomo C.A."/>
        </authorList>
    </citation>
    <scope>NUCLEOTIDE SEQUENCE [LARGE SCALE GENOMIC DNA]</scope>
    <source>
        <strain evidence="14">ATCC MYA-3404 / T1</strain>
    </source>
</reference>
<dbReference type="PANTHER" id="PTHR31392">
    <property type="entry name" value="ALPHA-1,3-MANNOSYLTRANSFERASE MNN1-RELATED"/>
    <property type="match status" value="1"/>
</dbReference>
<dbReference type="GO" id="GO:0046354">
    <property type="term" value="P:mannan biosynthetic process"/>
    <property type="evidence" value="ECO:0007669"/>
    <property type="project" value="UniProtKB-ARBA"/>
</dbReference>
<name>C5MIV4_CANTT</name>
<dbReference type="eggNOG" id="ENOG502RZ48">
    <property type="taxonomic scope" value="Eukaryota"/>
</dbReference>
<evidence type="ECO:0000256" key="4">
    <source>
        <dbReference type="ARBA" id="ARBA00022676"/>
    </source>
</evidence>
<evidence type="ECO:0000256" key="8">
    <source>
        <dbReference type="ARBA" id="ARBA00022989"/>
    </source>
</evidence>
<evidence type="ECO:0000256" key="12">
    <source>
        <dbReference type="SAM" id="Phobius"/>
    </source>
</evidence>
<gene>
    <name evidence="13" type="ORF">CTRG_05997</name>
</gene>
<proteinExistence type="inferred from homology"/>
<dbReference type="GeneID" id="8298568"/>
<dbReference type="SUPFAM" id="SSF53448">
    <property type="entry name" value="Nucleotide-diphospho-sugar transferases"/>
    <property type="match status" value="1"/>
</dbReference>
<dbReference type="Gene3D" id="3.90.550.10">
    <property type="entry name" value="Spore Coat Polysaccharide Biosynthesis Protein SpsA, Chain A"/>
    <property type="match status" value="1"/>
</dbReference>
<evidence type="ECO:0000256" key="9">
    <source>
        <dbReference type="ARBA" id="ARBA00023034"/>
    </source>
</evidence>
<keyword evidence="8 12" id="KW-1133">Transmembrane helix</keyword>
<dbReference type="KEGG" id="ctp:CTRG_05997"/>
<dbReference type="AlphaFoldDB" id="C5MIV4"/>
<evidence type="ECO:0000313" key="14">
    <source>
        <dbReference type="Proteomes" id="UP000002037"/>
    </source>
</evidence>
<evidence type="ECO:0000256" key="2">
    <source>
        <dbReference type="ARBA" id="ARBA00004922"/>
    </source>
</evidence>
<feature type="transmembrane region" description="Helical" evidence="12">
    <location>
        <begin position="20"/>
        <end position="41"/>
    </location>
</feature>
<dbReference type="HOGENOM" id="CLU_015387_0_0_1"/>
<dbReference type="OrthoDB" id="430354at2759"/>
<evidence type="ECO:0000256" key="6">
    <source>
        <dbReference type="ARBA" id="ARBA00022692"/>
    </source>
</evidence>
<keyword evidence="6 12" id="KW-0812">Transmembrane</keyword>
<dbReference type="GO" id="GO:0006493">
    <property type="term" value="P:protein O-linked glycosylation"/>
    <property type="evidence" value="ECO:0007669"/>
    <property type="project" value="TreeGrafter"/>
</dbReference>
<evidence type="ECO:0008006" key="15">
    <source>
        <dbReference type="Google" id="ProtNLM"/>
    </source>
</evidence>
<protein>
    <recommendedName>
        <fullName evidence="15">Alpha-1,3-mannosyltransferase</fullName>
    </recommendedName>
</protein>
<comment type="subcellular location">
    <subcellularLocation>
        <location evidence="1">Golgi apparatus membrane</location>
        <topology evidence="1">Single-pass type II membrane protein</topology>
    </subcellularLocation>
</comment>
<dbReference type="UniPathway" id="UPA00378"/>
<comment type="similarity">
    <text evidence="3">Belongs to the MNN1/MNT family.</text>
</comment>
<dbReference type="InterPro" id="IPR022751">
    <property type="entry name" value="Alpha_mannosyltransferase"/>
</dbReference>
<keyword evidence="11" id="KW-0325">Glycoprotein</keyword>
<keyword evidence="7" id="KW-0735">Signal-anchor</keyword>
<dbReference type="RefSeq" id="XP_002546519.1">
    <property type="nucleotide sequence ID" value="XM_002546473.1"/>
</dbReference>
<dbReference type="VEuPathDB" id="FungiDB:CTRG_05997"/>
<dbReference type="InterPro" id="IPR029044">
    <property type="entry name" value="Nucleotide-diphossugar_trans"/>
</dbReference>
<dbReference type="EMBL" id="GG692405">
    <property type="protein sequence ID" value="EER30213.1"/>
    <property type="molecule type" value="Genomic_DNA"/>
</dbReference>
<organism evidence="13 14">
    <name type="scientific">Candida tropicalis (strain ATCC MYA-3404 / T1)</name>
    <name type="common">Yeast</name>
    <dbReference type="NCBI Taxonomy" id="294747"/>
    <lineage>
        <taxon>Eukaryota</taxon>
        <taxon>Fungi</taxon>
        <taxon>Dikarya</taxon>
        <taxon>Ascomycota</taxon>
        <taxon>Saccharomycotina</taxon>
        <taxon>Pichiomycetes</taxon>
        <taxon>Debaryomycetaceae</taxon>
        <taxon>Candida/Lodderomyces clade</taxon>
        <taxon>Candida</taxon>
    </lineage>
</organism>
<accession>C5MIV4</accession>
<evidence type="ECO:0000256" key="11">
    <source>
        <dbReference type="ARBA" id="ARBA00023180"/>
    </source>
</evidence>